<comment type="caution">
    <text evidence="4">The sequence shown here is derived from an EMBL/GenBank/DDBJ whole genome shotgun (WGS) entry which is preliminary data.</text>
</comment>
<dbReference type="PANTHER" id="PTHR11092:SF0">
    <property type="entry name" value="EPIMERASE FAMILY PROTEIN SDR39U1"/>
    <property type="match status" value="1"/>
</dbReference>
<dbReference type="NCBIfam" id="TIGR01777">
    <property type="entry name" value="yfcH"/>
    <property type="match status" value="1"/>
</dbReference>
<reference evidence="4 5" key="1">
    <citation type="submission" date="2018-06" db="EMBL/GenBank/DDBJ databases">
        <title>Pedobacter endophyticus sp. nov., an endophytic bacterium isolated from a leaf of Triticum aestivum.</title>
        <authorList>
            <person name="Zhang L."/>
        </authorList>
    </citation>
    <scope>NUCLEOTIDE SEQUENCE [LARGE SCALE GENOMIC DNA]</scope>
    <source>
        <strain evidence="4 5">CM134L-2</strain>
    </source>
</reference>
<evidence type="ECO:0000256" key="1">
    <source>
        <dbReference type="ARBA" id="ARBA00009353"/>
    </source>
</evidence>
<gene>
    <name evidence="4" type="ORF">DPV69_15590</name>
</gene>
<accession>A0A3S3PAR7</accession>
<proteinExistence type="inferred from homology"/>
<dbReference type="Pfam" id="PF08338">
    <property type="entry name" value="DUF1731"/>
    <property type="match status" value="1"/>
</dbReference>
<evidence type="ECO:0000259" key="3">
    <source>
        <dbReference type="Pfam" id="PF08338"/>
    </source>
</evidence>
<feature type="domain" description="NAD-dependent epimerase/dehydratase" evidence="2">
    <location>
        <begin position="5"/>
        <end position="216"/>
    </location>
</feature>
<organism evidence="4 5">
    <name type="scientific">Pedobacter chitinilyticus</name>
    <dbReference type="NCBI Taxonomy" id="2233776"/>
    <lineage>
        <taxon>Bacteria</taxon>
        <taxon>Pseudomonadati</taxon>
        <taxon>Bacteroidota</taxon>
        <taxon>Sphingobacteriia</taxon>
        <taxon>Sphingobacteriales</taxon>
        <taxon>Sphingobacteriaceae</taxon>
        <taxon>Pedobacter</taxon>
    </lineage>
</organism>
<name>A0A3S3PAR7_9SPHI</name>
<feature type="domain" description="DUF1731" evidence="3">
    <location>
        <begin position="253"/>
        <end position="299"/>
    </location>
</feature>
<dbReference type="CDD" id="cd05242">
    <property type="entry name" value="SDR_a8"/>
    <property type="match status" value="1"/>
</dbReference>
<dbReference type="InterPro" id="IPR010099">
    <property type="entry name" value="SDR39U1"/>
</dbReference>
<dbReference type="SUPFAM" id="SSF51735">
    <property type="entry name" value="NAD(P)-binding Rossmann-fold domains"/>
    <property type="match status" value="1"/>
</dbReference>
<sequence length="304" mass="33409">MAKNILIAGATGLIGQELVAQLQAKGHQVSILVRKPTQKAGVKVFLWDVDQQQIDKDAFNGIDTVINLAGEGIADKPWSQQRKQQIIDSRVKSTELLFKAIKETNAPVETYLSASGVGYYGDRADEVLDEESLPGNDFLAECCILWEKAADQGIALGIRVVKLRTGIVLSEKGGALATMEKPVKNFVGAALGTGKQWMPWIHMDDLVNIYLKAIEDTLLFDAYNATAPSPVTNTTFTKALAKALHRPVWPVNVPKFVLKLILGEMSILPLISNNTSAQKILNTGFQFRYLTLENALTAIYEQRK</sequence>
<evidence type="ECO:0000259" key="2">
    <source>
        <dbReference type="Pfam" id="PF01370"/>
    </source>
</evidence>
<dbReference type="InterPro" id="IPR036291">
    <property type="entry name" value="NAD(P)-bd_dom_sf"/>
</dbReference>
<dbReference type="OrthoDB" id="9801773at2"/>
<dbReference type="InterPro" id="IPR001509">
    <property type="entry name" value="Epimerase_deHydtase"/>
</dbReference>
<dbReference type="PANTHER" id="PTHR11092">
    <property type="entry name" value="SUGAR NUCLEOTIDE EPIMERASE RELATED"/>
    <property type="match status" value="1"/>
</dbReference>
<dbReference type="AlphaFoldDB" id="A0A3S3PAR7"/>
<comment type="similarity">
    <text evidence="1">Belongs to the NAD(P)-dependent epimerase/dehydratase family. SDR39U1 subfamily.</text>
</comment>
<dbReference type="Proteomes" id="UP000284120">
    <property type="component" value="Unassembled WGS sequence"/>
</dbReference>
<dbReference type="Gene3D" id="3.40.50.720">
    <property type="entry name" value="NAD(P)-binding Rossmann-like Domain"/>
    <property type="match status" value="1"/>
</dbReference>
<dbReference type="EMBL" id="SAYW01000005">
    <property type="protein sequence ID" value="RWU05567.1"/>
    <property type="molecule type" value="Genomic_DNA"/>
</dbReference>
<dbReference type="RefSeq" id="WP_113648332.1">
    <property type="nucleotide sequence ID" value="NZ_QMHN01000005.1"/>
</dbReference>
<dbReference type="Pfam" id="PF01370">
    <property type="entry name" value="Epimerase"/>
    <property type="match status" value="1"/>
</dbReference>
<evidence type="ECO:0000313" key="4">
    <source>
        <dbReference type="EMBL" id="RWU05567.1"/>
    </source>
</evidence>
<evidence type="ECO:0000313" key="5">
    <source>
        <dbReference type="Proteomes" id="UP000284120"/>
    </source>
</evidence>
<dbReference type="InterPro" id="IPR013549">
    <property type="entry name" value="DUF1731"/>
</dbReference>
<keyword evidence="5" id="KW-1185">Reference proteome</keyword>
<protein>
    <submittedName>
        <fullName evidence="4">TIGR01777 family protein</fullName>
    </submittedName>
</protein>